<dbReference type="SUPFAM" id="SSF54523">
    <property type="entry name" value="Pili subunits"/>
    <property type="match status" value="1"/>
</dbReference>
<dbReference type="InterPro" id="IPR045584">
    <property type="entry name" value="Pilin-like"/>
</dbReference>
<name>A0A6N8EJ39_9GAMM</name>
<dbReference type="AlphaFoldDB" id="A0A6N8EJ39"/>
<proteinExistence type="predicted"/>
<dbReference type="Pfam" id="PF07963">
    <property type="entry name" value="N_methyl"/>
    <property type="match status" value="1"/>
</dbReference>
<evidence type="ECO:0000313" key="3">
    <source>
        <dbReference type="Proteomes" id="UP000434044"/>
    </source>
</evidence>
<dbReference type="InterPro" id="IPR031982">
    <property type="entry name" value="PilE-like"/>
</dbReference>
<dbReference type="InterPro" id="IPR012902">
    <property type="entry name" value="N_methyl_site"/>
</dbReference>
<dbReference type="PANTHER" id="PTHR30093">
    <property type="entry name" value="GENERAL SECRETION PATHWAY PROTEIN G"/>
    <property type="match status" value="1"/>
</dbReference>
<dbReference type="PANTHER" id="PTHR30093:SF47">
    <property type="entry name" value="TYPE IV PILUS NON-CORE MINOR PILIN PILE"/>
    <property type="match status" value="1"/>
</dbReference>
<dbReference type="EMBL" id="WNKT01000068">
    <property type="protein sequence ID" value="MTW23048.1"/>
    <property type="molecule type" value="Genomic_DNA"/>
</dbReference>
<evidence type="ECO:0000313" key="2">
    <source>
        <dbReference type="EMBL" id="MTW23048.1"/>
    </source>
</evidence>
<comment type="caution">
    <text evidence="2">The sequence shown here is derived from an EMBL/GenBank/DDBJ whole genome shotgun (WGS) entry which is preliminary data.</text>
</comment>
<dbReference type="RefSeq" id="WP_155451595.1">
    <property type="nucleotide sequence ID" value="NZ_WNKT01000068.1"/>
</dbReference>
<dbReference type="Gene3D" id="3.30.700.10">
    <property type="entry name" value="Glycoprotein, Type 4 Pilin"/>
    <property type="match status" value="1"/>
</dbReference>
<evidence type="ECO:0000256" key="1">
    <source>
        <dbReference type="SAM" id="Phobius"/>
    </source>
</evidence>
<protein>
    <submittedName>
        <fullName evidence="2">Prepilin-type N-terminal cleavage/methylation domain-containing protein</fullName>
    </submittedName>
</protein>
<dbReference type="OrthoDB" id="5296638at2"/>
<gene>
    <name evidence="2" type="ORF">GJ668_18545</name>
</gene>
<dbReference type="Pfam" id="PF16732">
    <property type="entry name" value="ComP_DUS"/>
    <property type="match status" value="1"/>
</dbReference>
<keyword evidence="1" id="KW-0812">Transmembrane</keyword>
<feature type="transmembrane region" description="Helical" evidence="1">
    <location>
        <begin position="7"/>
        <end position="28"/>
    </location>
</feature>
<keyword evidence="1" id="KW-0472">Membrane</keyword>
<keyword evidence="1" id="KW-1133">Transmembrane helix</keyword>
<dbReference type="PROSITE" id="PS00409">
    <property type="entry name" value="PROKAR_NTER_METHYL"/>
    <property type="match status" value="1"/>
</dbReference>
<dbReference type="GO" id="GO:0043683">
    <property type="term" value="P:type IV pilus assembly"/>
    <property type="evidence" value="ECO:0007669"/>
    <property type="project" value="InterPro"/>
</dbReference>
<accession>A0A6N8EJ39</accession>
<sequence length="141" mass="15624">MQLRQQGFTLIELMITVAIVGILAAIAYPSYQEYVRASRRADAQTVLLENAQFMERYYTTNGRYIDNAGNEPNLPVTESPKDGGTKFYDIGFQGEVTNTTYTLEAVPKGAMANDGCGTLTLAHTGAKSRTGTMPEDRCWRR</sequence>
<dbReference type="NCBIfam" id="TIGR02532">
    <property type="entry name" value="IV_pilin_GFxxxE"/>
    <property type="match status" value="1"/>
</dbReference>
<organism evidence="2 3">
    <name type="scientific">Allochromatium palmeri</name>
    <dbReference type="NCBI Taxonomy" id="231048"/>
    <lineage>
        <taxon>Bacteria</taxon>
        <taxon>Pseudomonadati</taxon>
        <taxon>Pseudomonadota</taxon>
        <taxon>Gammaproteobacteria</taxon>
        <taxon>Chromatiales</taxon>
        <taxon>Chromatiaceae</taxon>
        <taxon>Allochromatium</taxon>
    </lineage>
</organism>
<reference evidence="2 3" key="1">
    <citation type="submission" date="2019-11" db="EMBL/GenBank/DDBJ databases">
        <title>Whole-genome sequence of the anaerobic purple sulfur bacterium Allochromatium palmeri DSM 15591.</title>
        <authorList>
            <person name="Kyndt J.A."/>
            <person name="Meyer T.E."/>
        </authorList>
    </citation>
    <scope>NUCLEOTIDE SEQUENCE [LARGE SCALE GENOMIC DNA]</scope>
    <source>
        <strain evidence="2 3">DSM 15591</strain>
    </source>
</reference>
<dbReference type="Proteomes" id="UP000434044">
    <property type="component" value="Unassembled WGS sequence"/>
</dbReference>
<keyword evidence="3" id="KW-1185">Reference proteome</keyword>